<keyword evidence="2" id="KW-1185">Reference proteome</keyword>
<name>A0A4R0XIF2_9BURK</name>
<evidence type="ECO:0000313" key="1">
    <source>
        <dbReference type="EMBL" id="TCG08585.1"/>
    </source>
</evidence>
<dbReference type="AlphaFoldDB" id="A0A4R0XIF2"/>
<gene>
    <name evidence="1" type="ORF">BZM27_10950</name>
</gene>
<accession>A0A4R0XIF2</accession>
<dbReference type="EMBL" id="MWML01000030">
    <property type="protein sequence ID" value="TCG08585.1"/>
    <property type="molecule type" value="Genomic_DNA"/>
</dbReference>
<reference evidence="1 2" key="1">
    <citation type="submission" date="2017-02" db="EMBL/GenBank/DDBJ databases">
        <title>Paraburkholderia sophoroidis sp. nov. and Paraburkholderia steynii sp. nov. rhizobial symbionts of the fynbos legume Hypocalyptus sophoroides.</title>
        <authorList>
            <person name="Steenkamp E.T."/>
            <person name="Beukes C.W."/>
            <person name="Van Zyl E."/>
            <person name="Avontuur J."/>
            <person name="Chan W.Y."/>
            <person name="Hassen A."/>
            <person name="Palmer M."/>
            <person name="Mthombeni L."/>
            <person name="Phalane F."/>
            <person name="Sereme K."/>
            <person name="Venter S.N."/>
        </authorList>
    </citation>
    <scope>NUCLEOTIDE SEQUENCE [LARGE SCALE GENOMIC DNA]</scope>
    <source>
        <strain evidence="1 2">HC1.1ba</strain>
    </source>
</reference>
<sequence length="114" mass="12373">MTHPDCCRCSSRSYVEPRRYSRASREDAATNGSACPVIADIEGERMLRALVSEGLAVARHEPFVACFRGWRVRVSQGGRFGAGRPTATVEIHCPQHGASGPACCFLLCDQTVFG</sequence>
<dbReference type="Proteomes" id="UP000294200">
    <property type="component" value="Unassembled WGS sequence"/>
</dbReference>
<proteinExistence type="predicted"/>
<comment type="caution">
    <text evidence="1">The sequence shown here is derived from an EMBL/GenBank/DDBJ whole genome shotgun (WGS) entry which is preliminary data.</text>
</comment>
<protein>
    <submittedName>
        <fullName evidence="1">Uncharacterized protein</fullName>
    </submittedName>
</protein>
<evidence type="ECO:0000313" key="2">
    <source>
        <dbReference type="Proteomes" id="UP000294200"/>
    </source>
</evidence>
<organism evidence="1 2">
    <name type="scientific">Paraburkholderia steynii</name>
    <dbReference type="NCBI Taxonomy" id="1245441"/>
    <lineage>
        <taxon>Bacteria</taxon>
        <taxon>Pseudomonadati</taxon>
        <taxon>Pseudomonadota</taxon>
        <taxon>Betaproteobacteria</taxon>
        <taxon>Burkholderiales</taxon>
        <taxon>Burkholderiaceae</taxon>
        <taxon>Paraburkholderia</taxon>
    </lineage>
</organism>